<evidence type="ECO:0000256" key="7">
    <source>
        <dbReference type="ARBA" id="ARBA00022989"/>
    </source>
</evidence>
<dbReference type="HOGENOM" id="CLU_028799_0_0_4"/>
<reference evidence="10 11" key="1">
    <citation type="submission" date="2011-02" db="EMBL/GenBank/DDBJ databases">
        <authorList>
            <person name="Muzny D."/>
            <person name="Qin X."/>
            <person name="Deng J."/>
            <person name="Jiang H."/>
            <person name="Liu Y."/>
            <person name="Qu J."/>
            <person name="Song X.-Z."/>
            <person name="Zhang L."/>
            <person name="Thornton R."/>
            <person name="Coyle M."/>
            <person name="Francisco L."/>
            <person name="Jackson L."/>
            <person name="Javaid M."/>
            <person name="Korchina V."/>
            <person name="Kovar C."/>
            <person name="Mata R."/>
            <person name="Mathew T."/>
            <person name="Ngo R."/>
            <person name="Nguyen L."/>
            <person name="Nguyen N."/>
            <person name="Okwuonu G."/>
            <person name="Ongeri F."/>
            <person name="Pham C."/>
            <person name="Simmons D."/>
            <person name="Wilczek-Boney K."/>
            <person name="Hale W."/>
            <person name="Jakkamsetti A."/>
            <person name="Pham P."/>
            <person name="Ruth R."/>
            <person name="San Lucas F."/>
            <person name="Warren J."/>
            <person name="Zhang J."/>
            <person name="Zhao Z."/>
            <person name="Zhou C."/>
            <person name="Zhu D."/>
            <person name="Lee S."/>
            <person name="Bess C."/>
            <person name="Blankenburg K."/>
            <person name="Forbes L."/>
            <person name="Fu Q."/>
            <person name="Gubbala S."/>
            <person name="Hirani K."/>
            <person name="Jayaseelan J.C."/>
            <person name="Lara F."/>
            <person name="Munidasa M."/>
            <person name="Palculict T."/>
            <person name="Patil S."/>
            <person name="Pu L.-L."/>
            <person name="Saada N."/>
            <person name="Tang L."/>
            <person name="Weissenberger G."/>
            <person name="Zhu Y."/>
            <person name="Hemphill L."/>
            <person name="Shang Y."/>
            <person name="Youmans B."/>
            <person name="Ayvaz T."/>
            <person name="Ross M."/>
            <person name="Santibanez J."/>
            <person name="Aqrawi P."/>
            <person name="Gross S."/>
            <person name="Joshi V."/>
            <person name="Fowler G."/>
            <person name="Nazareth L."/>
            <person name="Reid J."/>
            <person name="Worley K."/>
            <person name="Petrosino J."/>
            <person name="Highlander S."/>
            <person name="Gibbs R."/>
        </authorList>
    </citation>
    <scope>NUCLEOTIDE SEQUENCE [LARGE SCALE GENOMIC DNA]</scope>
    <source>
        <strain evidence="10 11">ATCC BAA-1200</strain>
    </source>
</reference>
<organism evidence="10 11">
    <name type="scientific">Neisseria bacilliformis ATCC BAA-1200</name>
    <dbReference type="NCBI Taxonomy" id="888742"/>
    <lineage>
        <taxon>Bacteria</taxon>
        <taxon>Pseudomonadati</taxon>
        <taxon>Pseudomonadota</taxon>
        <taxon>Betaproteobacteria</taxon>
        <taxon>Neisseriales</taxon>
        <taxon>Neisseriaceae</taxon>
        <taxon>Neisseria</taxon>
    </lineage>
</organism>
<keyword evidence="3" id="KW-0813">Transport</keyword>
<gene>
    <name evidence="10" type="ORF">HMPREF9123_0269</name>
</gene>
<dbReference type="GO" id="GO:0055085">
    <property type="term" value="P:transmembrane transport"/>
    <property type="evidence" value="ECO:0007669"/>
    <property type="project" value="InterPro"/>
</dbReference>
<keyword evidence="4" id="KW-1003">Cell membrane</keyword>
<keyword evidence="6 9" id="KW-0812">Transmembrane</keyword>
<evidence type="ECO:0000256" key="5">
    <source>
        <dbReference type="ARBA" id="ARBA00022519"/>
    </source>
</evidence>
<dbReference type="Pfam" id="PF03739">
    <property type="entry name" value="LptF_LptG"/>
    <property type="match status" value="1"/>
</dbReference>
<dbReference type="NCBIfam" id="TIGR04407">
    <property type="entry name" value="LptF_YjgP"/>
    <property type="match status" value="1"/>
</dbReference>
<comment type="caution">
    <text evidence="10">The sequence shown here is derived from an EMBL/GenBank/DDBJ whole genome shotgun (WGS) entry which is preliminary data.</text>
</comment>
<proteinExistence type="predicted"/>
<dbReference type="GO" id="GO:0043190">
    <property type="term" value="C:ATP-binding cassette (ABC) transporter complex"/>
    <property type="evidence" value="ECO:0007669"/>
    <property type="project" value="InterPro"/>
</dbReference>
<keyword evidence="8 9" id="KW-0472">Membrane</keyword>
<dbReference type="PANTHER" id="PTHR33529">
    <property type="entry name" value="SLR0882 PROTEIN-RELATED"/>
    <property type="match status" value="1"/>
</dbReference>
<evidence type="ECO:0000313" key="11">
    <source>
        <dbReference type="Proteomes" id="UP000004105"/>
    </source>
</evidence>
<feature type="transmembrane region" description="Helical" evidence="9">
    <location>
        <begin position="169"/>
        <end position="191"/>
    </location>
</feature>
<evidence type="ECO:0000256" key="2">
    <source>
        <dbReference type="ARBA" id="ARBA00014213"/>
    </source>
</evidence>
<dbReference type="InterPro" id="IPR005495">
    <property type="entry name" value="LptG/LptF_permease"/>
</dbReference>
<evidence type="ECO:0000256" key="3">
    <source>
        <dbReference type="ARBA" id="ARBA00022448"/>
    </source>
</evidence>
<keyword evidence="7 9" id="KW-1133">Transmembrane helix</keyword>
<feature type="transmembrane region" description="Helical" evidence="9">
    <location>
        <begin position="338"/>
        <end position="357"/>
    </location>
</feature>
<evidence type="ECO:0000256" key="8">
    <source>
        <dbReference type="ARBA" id="ARBA00023136"/>
    </source>
</evidence>
<dbReference type="InterPro" id="IPR030922">
    <property type="entry name" value="LptF"/>
</dbReference>
<dbReference type="GO" id="GO:0015920">
    <property type="term" value="P:lipopolysaccharide transport"/>
    <property type="evidence" value="ECO:0007669"/>
    <property type="project" value="TreeGrafter"/>
</dbReference>
<feature type="transmembrane region" description="Helical" evidence="9">
    <location>
        <begin position="363"/>
        <end position="381"/>
    </location>
</feature>
<accession>F2B995</accession>
<name>F2B995_9NEIS</name>
<evidence type="ECO:0000256" key="4">
    <source>
        <dbReference type="ARBA" id="ARBA00022475"/>
    </source>
</evidence>
<feature type="transmembrane region" description="Helical" evidence="9">
    <location>
        <begin position="114"/>
        <end position="137"/>
    </location>
</feature>
<dbReference type="Proteomes" id="UP000004105">
    <property type="component" value="Unassembled WGS sequence"/>
</dbReference>
<feature type="transmembrane region" description="Helical" evidence="9">
    <location>
        <begin position="78"/>
        <end position="102"/>
    </location>
</feature>
<dbReference type="EMBL" id="AFAY01000004">
    <property type="protein sequence ID" value="EGF12063.1"/>
    <property type="molecule type" value="Genomic_DNA"/>
</dbReference>
<comment type="subcellular location">
    <subcellularLocation>
        <location evidence="1">Cell inner membrane</location>
        <topology evidence="1">Multi-pass membrane protein</topology>
    </subcellularLocation>
</comment>
<keyword evidence="11" id="KW-1185">Reference proteome</keyword>
<protein>
    <recommendedName>
        <fullName evidence="2">Lipopolysaccharide export system permease protein LptF</fullName>
    </recommendedName>
</protein>
<evidence type="ECO:0000313" key="10">
    <source>
        <dbReference type="EMBL" id="EGF12063.1"/>
    </source>
</evidence>
<feature type="transmembrane region" description="Helical" evidence="9">
    <location>
        <begin position="393"/>
        <end position="411"/>
    </location>
</feature>
<evidence type="ECO:0000256" key="9">
    <source>
        <dbReference type="SAM" id="Phobius"/>
    </source>
</evidence>
<evidence type="ECO:0000256" key="1">
    <source>
        <dbReference type="ARBA" id="ARBA00004429"/>
    </source>
</evidence>
<sequence length="431" mass="47836">MVGTRLRVCGKEVQHRVFGLRLQRSGFCDKFHFLKFPVGCCENGGIVLHSGRLKTAAFQTAFADNAPMIYRQNFIKELTYTAVGIFVVILAVLVSTQAVNLLGRAADGRVAADAVAALIGFWTLGMTPLLLVLTAYISVLTVLTRFWRDSEMAVWLSCGLSLKQWLRPVLAFALPFAALVAAMQLAVLPWAELRSREFAELLKQKQELSLVEAGEFRTLGKRNGRVYFVETFDTESGVMKNLFLREQDDKGRENVVFAKEGRFALTDHKRTLELTQGYRYGGIPGEADYNRVGFEHLSLVISTTPKIVNPVDHRRTIPTARLIGSDNPQYRAELMWRVSLPLAAVILAILAVPLSYFNPRTGHTYNILFAIGFFLVYQNGLTLLRNAIENGKIGFWAGFLPLHILMLAAASSSCASAPCPRSPSAKPSKPH</sequence>
<dbReference type="STRING" id="267212.GCA_001063965_00702"/>
<evidence type="ECO:0000256" key="6">
    <source>
        <dbReference type="ARBA" id="ARBA00022692"/>
    </source>
</evidence>
<dbReference type="AlphaFoldDB" id="F2B995"/>
<dbReference type="PANTHER" id="PTHR33529:SF7">
    <property type="entry name" value="LIPOPOLYSACCHARIDE EXPORT SYSTEM PERMEASE PROTEIN LPTF"/>
    <property type="match status" value="1"/>
</dbReference>
<keyword evidence="5" id="KW-0997">Cell inner membrane</keyword>